<dbReference type="Proteomes" id="UP000473854">
    <property type="component" value="Unassembled WGS sequence"/>
</dbReference>
<evidence type="ECO:0000313" key="3">
    <source>
        <dbReference type="EMBL" id="MTD11899.1"/>
    </source>
</evidence>
<reference evidence="3 4" key="1">
    <citation type="submission" date="2019-11" db="EMBL/GenBank/DDBJ databases">
        <authorList>
            <person name="An D."/>
        </authorList>
    </citation>
    <scope>NUCLEOTIDE SEQUENCE [LARGE SCALE GENOMIC DNA]</scope>
    <source>
        <strain evidence="3 4">YIM 103518</strain>
    </source>
</reference>
<dbReference type="AlphaFoldDB" id="A0A6L6GHI1"/>
<keyword evidence="6" id="KW-1185">Reference proteome</keyword>
<organism evidence="3 4">
    <name type="scientific">Acinetobacter faecalis</name>
    <dbReference type="NCBI Taxonomy" id="2665161"/>
    <lineage>
        <taxon>Bacteria</taxon>
        <taxon>Pseudomonadati</taxon>
        <taxon>Pseudomonadota</taxon>
        <taxon>Gammaproteobacteria</taxon>
        <taxon>Moraxellales</taxon>
        <taxon>Moraxellaceae</taxon>
        <taxon>Acinetobacter</taxon>
    </lineage>
</organism>
<dbReference type="RefSeq" id="WP_154773455.1">
    <property type="nucleotide sequence ID" value="NZ_JAXHPE010000028.1"/>
</dbReference>
<reference evidence="2" key="3">
    <citation type="submission" date="2023-11" db="EMBL/GenBank/DDBJ databases">
        <authorList>
            <person name="Kyselkova M."/>
            <person name="Xanthopoulou K."/>
            <person name="Shestivska V."/>
            <person name="Spanelova P."/>
            <person name="Maixnerova M."/>
            <person name="Higgins P.G."/>
            <person name="Nemec A."/>
        </authorList>
    </citation>
    <scope>NUCLEOTIDE SEQUENCE</scope>
    <source>
        <strain evidence="2">ANC 7225</strain>
    </source>
</reference>
<evidence type="ECO:0000313" key="5">
    <source>
        <dbReference type="Proteomes" id="UP001278995"/>
    </source>
</evidence>
<comment type="caution">
    <text evidence="3">The sequence shown here is derived from an EMBL/GenBank/DDBJ whole genome shotgun (WGS) entry which is preliminary data.</text>
</comment>
<dbReference type="EMBL" id="JAXHPL010000075">
    <property type="protein sequence ID" value="MDY6487750.1"/>
    <property type="molecule type" value="Genomic_DNA"/>
</dbReference>
<name>A0A6L6GHI1_9GAMM</name>
<proteinExistence type="predicted"/>
<evidence type="ECO:0000313" key="1">
    <source>
        <dbReference type="EMBL" id="MDY6487750.1"/>
    </source>
</evidence>
<reference evidence="2 6" key="4">
    <citation type="journal article" date="2024" name="Syst. Appl. Microbiol.">
        <title>Evidence for the occurrence of Acinetobacter faecalis in cattle feces and its emended description.</title>
        <authorList>
            <person name="Kyselkova M."/>
            <person name="Xanthopoulou K."/>
            <person name="Shestivska V."/>
            <person name="Spanelova P."/>
            <person name="Maixnerova M."/>
            <person name="Higgins P.G."/>
            <person name="Nemec A."/>
        </authorList>
    </citation>
    <scope>NUCLEOTIDE SEQUENCE [LARGE SCALE GENOMIC DNA]</scope>
    <source>
        <strain evidence="2 6">ANC 7225</strain>
    </source>
</reference>
<dbReference type="PROSITE" id="PS51257">
    <property type="entry name" value="PROKAR_LIPOPROTEIN"/>
    <property type="match status" value="1"/>
</dbReference>
<dbReference type="Proteomes" id="UP001278995">
    <property type="component" value="Unassembled WGS sequence"/>
</dbReference>
<gene>
    <name evidence="3" type="ORF">GIX10_10760</name>
    <name evidence="2" type="ORF">SKM48_01440</name>
    <name evidence="1" type="ORF">SKM51_11200</name>
</gene>
<dbReference type="EMBL" id="WLYL01000037">
    <property type="protein sequence ID" value="MTD11899.1"/>
    <property type="molecule type" value="Genomic_DNA"/>
</dbReference>
<reference evidence="1 5" key="2">
    <citation type="submission" date="2023-11" db="EMBL/GenBank/DDBJ databases">
        <title>The common occurrence of Acinetobacte faecalis in cattle feces and its emended description.</title>
        <authorList>
            <person name="Kyselkova M."/>
            <person name="Xanthopoulou K."/>
            <person name="Shestivska V."/>
            <person name="Spanelova P."/>
            <person name="Maixnerova M."/>
            <person name="Higgins P.G."/>
            <person name="Nemec A."/>
        </authorList>
    </citation>
    <scope>NUCLEOTIDE SEQUENCE [LARGE SCALE GENOMIC DNA]</scope>
    <source>
        <strain evidence="1 5">ANC 7483</strain>
    </source>
</reference>
<evidence type="ECO:0000313" key="4">
    <source>
        <dbReference type="Proteomes" id="UP000473854"/>
    </source>
</evidence>
<evidence type="ECO:0000313" key="2">
    <source>
        <dbReference type="EMBL" id="MDY6549438.1"/>
    </source>
</evidence>
<accession>A0A6L6GHI1</accession>
<dbReference type="EMBL" id="JAXHPO010000003">
    <property type="protein sequence ID" value="MDY6549438.1"/>
    <property type="molecule type" value="Genomic_DNA"/>
</dbReference>
<dbReference type="Proteomes" id="UP001284094">
    <property type="component" value="Unassembled WGS sequence"/>
</dbReference>
<sequence length="172" mass="19779">MKPLLWTTLIASIVFTGCSKTEEAKTVVNESQYKVKDVATLQTRFEQLNGKLATDFKKFKQTESMAFAQQLPLDVNNLKTLNMHLVASTSLKPTKLAYCDLMNGYFTEMYRLGHYNLQLLKDVKLPNAGNENLQTNFSSSDQFYDFILNRYTTYRQVQQIMGYGCNLKEALR</sequence>
<protein>
    <submittedName>
        <fullName evidence="3">Uncharacterized protein</fullName>
    </submittedName>
</protein>
<evidence type="ECO:0000313" key="6">
    <source>
        <dbReference type="Proteomes" id="UP001284094"/>
    </source>
</evidence>